<gene>
    <name evidence="7" type="ORF">HRH59_16295</name>
</gene>
<keyword evidence="7" id="KW-0645">Protease</keyword>
<dbReference type="InterPro" id="IPR036942">
    <property type="entry name" value="Beta-barrel_TonB_sf"/>
</dbReference>
<dbReference type="GO" id="GO:0030246">
    <property type="term" value="F:carbohydrate binding"/>
    <property type="evidence" value="ECO:0007669"/>
    <property type="project" value="InterPro"/>
</dbReference>
<dbReference type="GO" id="GO:0004180">
    <property type="term" value="F:carboxypeptidase activity"/>
    <property type="evidence" value="ECO:0007669"/>
    <property type="project" value="UniProtKB-KW"/>
</dbReference>
<dbReference type="InterPro" id="IPR057601">
    <property type="entry name" value="Oar-like_b-barrel"/>
</dbReference>
<dbReference type="EMBL" id="JABSOD010000022">
    <property type="protein sequence ID" value="NRQ44105.1"/>
    <property type="molecule type" value="Genomic_DNA"/>
</dbReference>
<dbReference type="Pfam" id="PF07715">
    <property type="entry name" value="Plug"/>
    <property type="match status" value="1"/>
</dbReference>
<keyword evidence="7" id="KW-0121">Carboxypeptidase</keyword>
<evidence type="ECO:0000259" key="5">
    <source>
        <dbReference type="Pfam" id="PF07715"/>
    </source>
</evidence>
<dbReference type="AlphaFoldDB" id="A0A7Y5AUB9"/>
<comment type="caution">
    <text evidence="7">The sequence shown here is derived from an EMBL/GenBank/DDBJ whole genome shotgun (WGS) entry which is preliminary data.</text>
</comment>
<dbReference type="InterPro" id="IPR037066">
    <property type="entry name" value="Plug_dom_sf"/>
</dbReference>
<dbReference type="Proteomes" id="UP000523161">
    <property type="component" value="Unassembled WGS sequence"/>
</dbReference>
<name>A0A7Y5AUB9_9GAMM</name>
<keyword evidence="3" id="KW-0998">Cell outer membrane</keyword>
<evidence type="ECO:0000313" key="8">
    <source>
        <dbReference type="Proteomes" id="UP000523161"/>
    </source>
</evidence>
<keyword evidence="8" id="KW-1185">Reference proteome</keyword>
<feature type="domain" description="TonB-dependent receptor plug" evidence="5">
    <location>
        <begin position="135"/>
        <end position="237"/>
    </location>
</feature>
<dbReference type="SUPFAM" id="SSF49452">
    <property type="entry name" value="Starch-binding domain-like"/>
    <property type="match status" value="1"/>
</dbReference>
<keyword evidence="7" id="KW-0378">Hydrolase</keyword>
<proteinExistence type="predicted"/>
<dbReference type="Gene3D" id="2.170.130.10">
    <property type="entry name" value="TonB-dependent receptor, plug domain"/>
    <property type="match status" value="1"/>
</dbReference>
<feature type="domain" description="TonB-dependent transporter Oar-like beta-barrel" evidence="6">
    <location>
        <begin position="241"/>
        <end position="988"/>
    </location>
</feature>
<feature type="chain" id="PRO_5031141043" evidence="4">
    <location>
        <begin position="23"/>
        <end position="1051"/>
    </location>
</feature>
<feature type="signal peptide" evidence="4">
    <location>
        <begin position="1"/>
        <end position="22"/>
    </location>
</feature>
<dbReference type="GO" id="GO:0009279">
    <property type="term" value="C:cell outer membrane"/>
    <property type="evidence" value="ECO:0007669"/>
    <property type="project" value="UniProtKB-SubCell"/>
</dbReference>
<dbReference type="RefSeq" id="WP_173502339.1">
    <property type="nucleotide sequence ID" value="NZ_JABSOD010000022.1"/>
</dbReference>
<dbReference type="InterPro" id="IPR013784">
    <property type="entry name" value="Carb-bd-like_fold"/>
</dbReference>
<dbReference type="InterPro" id="IPR012910">
    <property type="entry name" value="Plug_dom"/>
</dbReference>
<reference evidence="7 8" key="1">
    <citation type="submission" date="2020-06" db="EMBL/GenBank/DDBJ databases">
        <title>Rheinheimera sp. nov., a marine bacterium isolated from coastal.</title>
        <authorList>
            <person name="Yu Q."/>
            <person name="Qi Y."/>
            <person name="Pu J."/>
        </authorList>
    </citation>
    <scope>NUCLEOTIDE SEQUENCE [LARGE SCALE GENOMIC DNA]</scope>
    <source>
        <strain evidence="7 8">YQF-2</strain>
    </source>
</reference>
<evidence type="ECO:0000256" key="1">
    <source>
        <dbReference type="ARBA" id="ARBA00004442"/>
    </source>
</evidence>
<keyword evidence="2" id="KW-0472">Membrane</keyword>
<dbReference type="Pfam" id="PF25183">
    <property type="entry name" value="OMP_b-brl_4"/>
    <property type="match status" value="1"/>
</dbReference>
<dbReference type="SUPFAM" id="SSF56935">
    <property type="entry name" value="Porins"/>
    <property type="match status" value="1"/>
</dbReference>
<evidence type="ECO:0000256" key="4">
    <source>
        <dbReference type="SAM" id="SignalP"/>
    </source>
</evidence>
<organism evidence="7 8">
    <name type="scientific">Rheinheimera lutimaris</name>
    <dbReference type="NCBI Taxonomy" id="2740584"/>
    <lineage>
        <taxon>Bacteria</taxon>
        <taxon>Pseudomonadati</taxon>
        <taxon>Pseudomonadota</taxon>
        <taxon>Gammaproteobacteria</taxon>
        <taxon>Chromatiales</taxon>
        <taxon>Chromatiaceae</taxon>
        <taxon>Rheinheimera</taxon>
    </lineage>
</organism>
<evidence type="ECO:0000259" key="6">
    <source>
        <dbReference type="Pfam" id="PF25183"/>
    </source>
</evidence>
<protein>
    <submittedName>
        <fullName evidence="7">Carboxypeptidase regulatory-like domain-containing protein</fullName>
    </submittedName>
</protein>
<comment type="subcellular location">
    <subcellularLocation>
        <location evidence="1">Cell outer membrane</location>
    </subcellularLocation>
</comment>
<evidence type="ECO:0000256" key="3">
    <source>
        <dbReference type="ARBA" id="ARBA00023237"/>
    </source>
</evidence>
<evidence type="ECO:0000256" key="2">
    <source>
        <dbReference type="ARBA" id="ARBA00023136"/>
    </source>
</evidence>
<accession>A0A7Y5AUB9</accession>
<dbReference type="Gene3D" id="2.40.170.20">
    <property type="entry name" value="TonB-dependent receptor, beta-barrel domain"/>
    <property type="match status" value="1"/>
</dbReference>
<sequence>MKIKNIALAVTLALGVSNAALADTASSIRGNIVTQEGQTASNARVDILHVPSNTRSVTTSNESGSFVSSGLRVGGPYIITITSAEGTRVYDNIFLSLGETFRLNAQLEPEVEQGVERIAVTGSAMSLLNAGKMGTSTTFNASQINSMPLFDRDLKDVVRQDPLVVVLGDATSSMSVAGANPRYNSLTVDGVRQDDDFGLNDNGYPTQRSPIPLSALDQITVSTAPFNVKSGGFTGAGINAVTKSGTNELKGSFFYEYMDQSLSGKSGAPGREKVELLDFNRKVWGASLGGALVEDKLFFFVAYEDLVEPYNTLWGAAGSSAPNSASVTQSDIDEVARIAREVYGVEAGQWNVADDLEDKKLLAKLDWNINDDHRASFTYQKTESNAINTGAGSRATQIALDTNFYNNQQDLEAFAGHLYSVWSDSFSTEVKVAWKEVEVGQNPLRGNTYGQVQVDTPSGRVIFGPDTFRHANELTNDLFQLRLAGEYLFEDHTISFGWEHEKLDVYNLFVSNSKGTWQFHDTVVDGVVTVSGLDRFLQQTSSGFSYQNAYTLNPVDAAAAFKFGTDAFYLQDSWDLFDYDLTLDFGLRYERYNSDSEPRLNENFVERYDIVNTENMDGKDLLMPRFGFNWRGLDNTIIRGGIGRFSGGRPNVWLANGFSNDGIILVQAPGSATANQTDIDFTNIPDSVTESLVPGDGNVNAIDPNFKLPSEWKYNLAVDYLLQSDFGNWDLTAEYIHSNKDRDVIWKDLHRENYEVVTGPDGRNIYTGVLAAGVPNRNDILFVNGAGGRSNVYAFGAATKFDDLSIRFGYAHQNVKDLSSGTSAQAASNFSRYAAVDRNASTVGTAGYEIKHRFNFTLTYSHEFFAGYNSNFTLYGERRSGRPYSWTVGPGRAFGDNGSNGGTDDRNGYLPYIPTGPDDANVRYSGDFGWDDFVAAGLDKYAGQIMPRNTESGRYTNTLDFKFEQETPGFMDGHKGSFYIEIKNLLNMIDSSAGRVYETAFPGYQRIADVAYDADANQYVYSAPTARTEVPQTFRNIESAWRMKIGVSYKF</sequence>
<keyword evidence="4" id="KW-0732">Signal</keyword>
<dbReference type="Pfam" id="PF13620">
    <property type="entry name" value="CarboxypepD_reg"/>
    <property type="match status" value="1"/>
</dbReference>
<evidence type="ECO:0000313" key="7">
    <source>
        <dbReference type="EMBL" id="NRQ44105.1"/>
    </source>
</evidence>